<evidence type="ECO:0000256" key="3">
    <source>
        <dbReference type="ARBA" id="ARBA00010286"/>
    </source>
</evidence>
<reference evidence="7 8" key="1">
    <citation type="journal article" date="2008" name="Int. J. Syst. Evol. Microbiol.">
        <title>Bizionia argentinensis sp. nov., isolated from surface marine water in Antarctica.</title>
        <authorList>
            <person name="Bercovich A."/>
            <person name="Vazquez S.C."/>
            <person name="Yankilevich P."/>
            <person name="Coria S.H."/>
            <person name="Foti M."/>
            <person name="Hernandez E."/>
            <person name="Vidal A."/>
            <person name="Ruberto L."/>
            <person name="Melo C."/>
            <person name="Marenssi S."/>
            <person name="Criscuolo M."/>
            <person name="Memoli M."/>
            <person name="Arguelles M."/>
            <person name="Mac Cormack W.P."/>
        </authorList>
    </citation>
    <scope>NUCLEOTIDE SEQUENCE [LARGE SCALE GENOMIC DNA]</scope>
    <source>
        <strain evidence="7 8">JUB59</strain>
    </source>
</reference>
<dbReference type="InterPro" id="IPR006680">
    <property type="entry name" value="Amidohydro-rel"/>
</dbReference>
<organism evidence="7 8">
    <name type="scientific">Bizionia argentinensis JUB59</name>
    <dbReference type="NCBI Taxonomy" id="1046627"/>
    <lineage>
        <taxon>Bacteria</taxon>
        <taxon>Pseudomonadati</taxon>
        <taxon>Bacteroidota</taxon>
        <taxon>Flavobacteriia</taxon>
        <taxon>Flavobacteriales</taxon>
        <taxon>Flavobacteriaceae</taxon>
        <taxon>Bizionia</taxon>
    </lineage>
</organism>
<feature type="domain" description="Amidohydrolase-related" evidence="6">
    <location>
        <begin position="55"/>
        <end position="430"/>
    </location>
</feature>
<dbReference type="GO" id="GO:0006145">
    <property type="term" value="P:purine nucleobase catabolic process"/>
    <property type="evidence" value="ECO:0007669"/>
    <property type="project" value="TreeGrafter"/>
</dbReference>
<dbReference type="GO" id="GO:0004151">
    <property type="term" value="F:dihydroorotase activity"/>
    <property type="evidence" value="ECO:0007669"/>
    <property type="project" value="UniProtKB-EC"/>
</dbReference>
<dbReference type="PANTHER" id="PTHR43668:SF4">
    <property type="entry name" value="ALLANTOINASE"/>
    <property type="match status" value="1"/>
</dbReference>
<dbReference type="GO" id="GO:0004038">
    <property type="term" value="F:allantoinase activity"/>
    <property type="evidence" value="ECO:0007669"/>
    <property type="project" value="TreeGrafter"/>
</dbReference>
<dbReference type="InterPro" id="IPR002195">
    <property type="entry name" value="Dihydroorotase_CS"/>
</dbReference>
<evidence type="ECO:0000256" key="4">
    <source>
        <dbReference type="ARBA" id="ARBA00022723"/>
    </source>
</evidence>
<dbReference type="AlphaFoldDB" id="G2EHG5"/>
<comment type="similarity">
    <text evidence="3">Belongs to the metallo-dependent hydrolases superfamily. DHOase family. Class I DHOase subfamily.</text>
</comment>
<dbReference type="GO" id="GO:0005737">
    <property type="term" value="C:cytoplasm"/>
    <property type="evidence" value="ECO:0007669"/>
    <property type="project" value="TreeGrafter"/>
</dbReference>
<dbReference type="SUPFAM" id="SSF51338">
    <property type="entry name" value="Composite domain of metallo-dependent hydrolases"/>
    <property type="match status" value="1"/>
</dbReference>
<dbReference type="PANTHER" id="PTHR43668">
    <property type="entry name" value="ALLANTOINASE"/>
    <property type="match status" value="1"/>
</dbReference>
<dbReference type="NCBIfam" id="NF006688">
    <property type="entry name" value="PRK09236.1"/>
    <property type="match status" value="1"/>
</dbReference>
<dbReference type="PATRIC" id="fig|1046627.3.peg.2941"/>
<evidence type="ECO:0000256" key="1">
    <source>
        <dbReference type="ARBA" id="ARBA00001947"/>
    </source>
</evidence>
<dbReference type="SUPFAM" id="SSF51556">
    <property type="entry name" value="Metallo-dependent hydrolases"/>
    <property type="match status" value="1"/>
</dbReference>
<dbReference type="CDD" id="cd01318">
    <property type="entry name" value="DHOase_IIb"/>
    <property type="match status" value="1"/>
</dbReference>
<protein>
    <submittedName>
        <fullName evidence="7">Dihydroorotase</fullName>
        <ecNumber evidence="7">3.5.2.3</ecNumber>
    </submittedName>
</protein>
<comment type="function">
    <text evidence="2">Catalyzes the reversible cyclization of carbamoyl aspartate to dihydroorotate.</text>
</comment>
<dbReference type="Pfam" id="PF01979">
    <property type="entry name" value="Amidohydro_1"/>
    <property type="match status" value="1"/>
</dbReference>
<gene>
    <name evidence="7" type="ORF">BZARG_552</name>
</gene>
<dbReference type="STRING" id="1046627.BZARG_552"/>
<dbReference type="InterPro" id="IPR011059">
    <property type="entry name" value="Metal-dep_hydrolase_composite"/>
</dbReference>
<keyword evidence="4" id="KW-0479">Metal-binding</keyword>
<dbReference type="EC" id="3.5.2.3" evidence="7"/>
<dbReference type="EMBL" id="AFXZ01000067">
    <property type="protein sequence ID" value="EGV42156.1"/>
    <property type="molecule type" value="Genomic_DNA"/>
</dbReference>
<dbReference type="Gene3D" id="3.20.20.140">
    <property type="entry name" value="Metal-dependent hydrolases"/>
    <property type="match status" value="1"/>
</dbReference>
<dbReference type="RefSeq" id="WP_008639556.1">
    <property type="nucleotide sequence ID" value="NZ_AFXZ01000067.1"/>
</dbReference>
<name>G2EHG5_9FLAO</name>
<evidence type="ECO:0000256" key="5">
    <source>
        <dbReference type="ARBA" id="ARBA00022801"/>
    </source>
</evidence>
<evidence type="ECO:0000259" key="6">
    <source>
        <dbReference type="Pfam" id="PF01979"/>
    </source>
</evidence>
<evidence type="ECO:0000313" key="7">
    <source>
        <dbReference type="EMBL" id="EGV42156.1"/>
    </source>
</evidence>
<dbReference type="InterPro" id="IPR050138">
    <property type="entry name" value="DHOase/Allantoinase_Hydrolase"/>
</dbReference>
<dbReference type="NCBIfam" id="TIGR00857">
    <property type="entry name" value="pyrC_multi"/>
    <property type="match status" value="1"/>
</dbReference>
<dbReference type="eggNOG" id="COG0044">
    <property type="taxonomic scope" value="Bacteria"/>
</dbReference>
<dbReference type="Proteomes" id="UP000003730">
    <property type="component" value="Unassembled WGS sequence"/>
</dbReference>
<keyword evidence="5 7" id="KW-0378">Hydrolase</keyword>
<sequence>MSLSTALLIKNGKIVNEGAILEGDIYIENDIIIEVAPLISVKSSNVKVIDAEGNYILPGVIDDQVHFREPGLTHKGDIASESKAAIAGGITSFIEMPNTNPQTTTIEKLEEKFAIAAETSYANYSFMFGGTNDNLDEILKVNPKEVAGLKLFLGSSTGNMLVDDPAVLEKIFSSTDMVISVHCEDEDTIKANLETYTELYGADIPMSLHPVIRSEEACYLSSSKAVQLAKKTGARLHVFHVSTAKETTLFSNKIPLKDKKITAEVCVHHLWFSDEDYEKKGTHIKWNPAVKTAKDRDGLWKALLDDRIDVIATDHAPHTLDEKNNVYTKAPSGGPLVQHALVAMLETHHQGKISIPKLVEKMCHNPAILFRVEKRGYIKEGYFADLVIVDINNPWTVKKENILCKSGWSPFEGATFKSRVTHTILNGRLVFEQNKFSAEKAAKRLTFNR</sequence>
<dbReference type="InterPro" id="IPR032466">
    <property type="entry name" value="Metal_Hydrolase"/>
</dbReference>
<dbReference type="Gene3D" id="2.30.40.10">
    <property type="entry name" value="Urease, subunit C, domain 1"/>
    <property type="match status" value="1"/>
</dbReference>
<accession>G2EHG5</accession>
<dbReference type="PROSITE" id="PS00483">
    <property type="entry name" value="DIHYDROOROTASE_2"/>
    <property type="match status" value="1"/>
</dbReference>
<comment type="caution">
    <text evidence="7">The sequence shown here is derived from an EMBL/GenBank/DDBJ whole genome shotgun (WGS) entry which is preliminary data.</text>
</comment>
<evidence type="ECO:0000256" key="2">
    <source>
        <dbReference type="ARBA" id="ARBA00002368"/>
    </source>
</evidence>
<proteinExistence type="inferred from homology"/>
<dbReference type="GO" id="GO:0046872">
    <property type="term" value="F:metal ion binding"/>
    <property type="evidence" value="ECO:0007669"/>
    <property type="project" value="UniProtKB-KW"/>
</dbReference>
<dbReference type="OrthoDB" id="9765462at2"/>
<keyword evidence="8" id="KW-1185">Reference proteome</keyword>
<evidence type="ECO:0000313" key="8">
    <source>
        <dbReference type="Proteomes" id="UP000003730"/>
    </source>
</evidence>
<comment type="cofactor">
    <cofactor evidence="1">
        <name>Zn(2+)</name>
        <dbReference type="ChEBI" id="CHEBI:29105"/>
    </cofactor>
</comment>